<dbReference type="Pfam" id="PF03330">
    <property type="entry name" value="DPBB_1"/>
    <property type="match status" value="1"/>
</dbReference>
<evidence type="ECO:0000313" key="6">
    <source>
        <dbReference type="EMBL" id="MBB6166889.1"/>
    </source>
</evidence>
<dbReference type="EC" id="4.2.2.-" evidence="3"/>
<dbReference type="Gene3D" id="2.40.40.10">
    <property type="entry name" value="RlpA-like domain"/>
    <property type="match status" value="1"/>
</dbReference>
<keyword evidence="2 3" id="KW-0961">Cell wall biogenesis/degradation</keyword>
<protein>
    <recommendedName>
        <fullName evidence="3">Endolytic peptidoglycan transglycosylase RlpA</fullName>
        <ecNumber evidence="3">4.2.2.-</ecNumber>
    </recommendedName>
</protein>
<name>A0A841KC92_9HYPH</name>
<evidence type="ECO:0000256" key="4">
    <source>
        <dbReference type="RuleBase" id="RU003495"/>
    </source>
</evidence>
<evidence type="ECO:0000256" key="2">
    <source>
        <dbReference type="ARBA" id="ARBA00023316"/>
    </source>
</evidence>
<dbReference type="RefSeq" id="WP_183332224.1">
    <property type="nucleotide sequence ID" value="NZ_BMHX01000001.1"/>
</dbReference>
<keyword evidence="1 3" id="KW-0456">Lyase</keyword>
<evidence type="ECO:0000313" key="7">
    <source>
        <dbReference type="Proteomes" id="UP000588017"/>
    </source>
</evidence>
<accession>A0A841KC92</accession>
<dbReference type="InterPro" id="IPR036908">
    <property type="entry name" value="RlpA-like_sf"/>
</dbReference>
<evidence type="ECO:0000259" key="5">
    <source>
        <dbReference type="Pfam" id="PF03330"/>
    </source>
</evidence>
<dbReference type="SUPFAM" id="SSF50685">
    <property type="entry name" value="Barwin-like endoglucanases"/>
    <property type="match status" value="1"/>
</dbReference>
<dbReference type="PANTHER" id="PTHR34183:SF1">
    <property type="entry name" value="ENDOLYTIC PEPTIDOGLYCAN TRANSGLYCOSYLASE RLPA"/>
    <property type="match status" value="1"/>
</dbReference>
<dbReference type="InterPro" id="IPR009009">
    <property type="entry name" value="RlpA-like_DPBB"/>
</dbReference>
<comment type="caution">
    <text evidence="6">The sequence shown here is derived from an EMBL/GenBank/DDBJ whole genome shotgun (WGS) entry which is preliminary data.</text>
</comment>
<gene>
    <name evidence="3" type="primary">rlpA</name>
    <name evidence="6" type="ORF">HNQ73_000497</name>
</gene>
<comment type="similarity">
    <text evidence="3 4">Belongs to the RlpA family.</text>
</comment>
<dbReference type="GO" id="GO:0008932">
    <property type="term" value="F:lytic endotransglycosylase activity"/>
    <property type="evidence" value="ECO:0007669"/>
    <property type="project" value="UniProtKB-UniRule"/>
</dbReference>
<dbReference type="GO" id="GO:0009279">
    <property type="term" value="C:cell outer membrane"/>
    <property type="evidence" value="ECO:0007669"/>
    <property type="project" value="TreeGrafter"/>
</dbReference>
<dbReference type="CDD" id="cd22268">
    <property type="entry name" value="DPBB_RlpA-like"/>
    <property type="match status" value="1"/>
</dbReference>
<dbReference type="HAMAP" id="MF_02071">
    <property type="entry name" value="RlpA"/>
    <property type="match status" value="1"/>
</dbReference>
<organism evidence="6 7">
    <name type="scientific">Chelatococcus composti</name>
    <dbReference type="NCBI Taxonomy" id="1743235"/>
    <lineage>
        <taxon>Bacteria</taxon>
        <taxon>Pseudomonadati</taxon>
        <taxon>Pseudomonadota</taxon>
        <taxon>Alphaproteobacteria</taxon>
        <taxon>Hyphomicrobiales</taxon>
        <taxon>Chelatococcaceae</taxon>
        <taxon>Chelatococcus</taxon>
    </lineage>
</organism>
<dbReference type="EMBL" id="JACHEH010000001">
    <property type="protein sequence ID" value="MBB6166889.1"/>
    <property type="molecule type" value="Genomic_DNA"/>
</dbReference>
<sequence length="402" mass="41397">MDRATTGLCAVKAKVSPSIPSVSASEVAVEGRSPLRFALQGAGVVLLALGLANCSSGSQKVGSAKIDPKYGVAPSPKVVADGKPIPKGGGRHHIGKPYKVAGKTYVPHLNEKYTAIGTASWYGADFHGRLTANGEVFDKHSIAAAHPTLPLPSYVRVTNLANNRSMVVRVNDRGPFHGGRIIDVSRRVAEALDFRRAGTAKVKVEYLGRASLRGSDDRKLLATLQIDGRPAGGVPATLVAPAAAPVMVASAEPTPARSGEAEAMPSSAPVIMASAATAPQPAPASASAAERIVTVPLPVPRPDFGQPSVAVAEAAPAPAPTTHLQRAEVASIDDLLDLSTIPNAGVPVAVAVPPVSRTAGKPVVASLFYAAPQDANARFGSRAPFSLVKEQRFVSFREGAAN</sequence>
<evidence type="ECO:0000256" key="1">
    <source>
        <dbReference type="ARBA" id="ARBA00023239"/>
    </source>
</evidence>
<keyword evidence="7" id="KW-1185">Reference proteome</keyword>
<feature type="domain" description="RlpA-like protein double-psi beta-barrel" evidence="5">
    <location>
        <begin position="115"/>
        <end position="204"/>
    </location>
</feature>
<dbReference type="InterPro" id="IPR034718">
    <property type="entry name" value="RlpA"/>
</dbReference>
<dbReference type="NCBIfam" id="TIGR00413">
    <property type="entry name" value="rlpA"/>
    <property type="match status" value="1"/>
</dbReference>
<proteinExistence type="inferred from homology"/>
<dbReference type="PANTHER" id="PTHR34183">
    <property type="entry name" value="ENDOLYTIC PEPTIDOGLYCAN TRANSGLYCOSYLASE RLPA"/>
    <property type="match status" value="1"/>
</dbReference>
<comment type="function">
    <text evidence="3">Lytic transglycosylase with a strong preference for naked glycan strands that lack stem peptides.</text>
</comment>
<dbReference type="InterPro" id="IPR012997">
    <property type="entry name" value="RplA"/>
</dbReference>
<dbReference type="Proteomes" id="UP000588017">
    <property type="component" value="Unassembled WGS sequence"/>
</dbReference>
<reference evidence="6 7" key="1">
    <citation type="submission" date="2020-08" db="EMBL/GenBank/DDBJ databases">
        <title>Genomic Encyclopedia of Type Strains, Phase IV (KMG-IV): sequencing the most valuable type-strain genomes for metagenomic binning, comparative biology and taxonomic classification.</title>
        <authorList>
            <person name="Goeker M."/>
        </authorList>
    </citation>
    <scope>NUCLEOTIDE SEQUENCE [LARGE SCALE GENOMIC DNA]</scope>
    <source>
        <strain evidence="6 7">DSM 101465</strain>
    </source>
</reference>
<keyword evidence="6" id="KW-0449">Lipoprotein</keyword>
<dbReference type="AlphaFoldDB" id="A0A841KC92"/>
<dbReference type="GO" id="GO:0000270">
    <property type="term" value="P:peptidoglycan metabolic process"/>
    <property type="evidence" value="ECO:0007669"/>
    <property type="project" value="UniProtKB-UniRule"/>
</dbReference>
<dbReference type="GO" id="GO:0071555">
    <property type="term" value="P:cell wall organization"/>
    <property type="evidence" value="ECO:0007669"/>
    <property type="project" value="UniProtKB-KW"/>
</dbReference>
<evidence type="ECO:0000256" key="3">
    <source>
        <dbReference type="HAMAP-Rule" id="MF_02071"/>
    </source>
</evidence>